<dbReference type="Proteomes" id="UP001500467">
    <property type="component" value="Unassembled WGS sequence"/>
</dbReference>
<reference evidence="1 2" key="1">
    <citation type="journal article" date="2019" name="Int. J. Syst. Evol. Microbiol.">
        <title>The Global Catalogue of Microorganisms (GCM) 10K type strain sequencing project: providing services to taxonomists for standard genome sequencing and annotation.</title>
        <authorList>
            <consortium name="The Broad Institute Genomics Platform"/>
            <consortium name="The Broad Institute Genome Sequencing Center for Infectious Disease"/>
            <person name="Wu L."/>
            <person name="Ma J."/>
        </authorList>
    </citation>
    <scope>NUCLEOTIDE SEQUENCE [LARGE SCALE GENOMIC DNA]</scope>
    <source>
        <strain evidence="1 2">JCM 13022</strain>
    </source>
</reference>
<proteinExistence type="predicted"/>
<name>A0ABN1VE83_9PSEU</name>
<comment type="caution">
    <text evidence="1">The sequence shown here is derived from an EMBL/GenBank/DDBJ whole genome shotgun (WGS) entry which is preliminary data.</text>
</comment>
<dbReference type="EMBL" id="BAAALM010000008">
    <property type="protein sequence ID" value="GAA1205527.1"/>
    <property type="molecule type" value="Genomic_DNA"/>
</dbReference>
<gene>
    <name evidence="1" type="ORF">GCM10009675_25420</name>
</gene>
<evidence type="ECO:0000313" key="1">
    <source>
        <dbReference type="EMBL" id="GAA1205527.1"/>
    </source>
</evidence>
<protein>
    <submittedName>
        <fullName evidence="1">Uncharacterized protein</fullName>
    </submittedName>
</protein>
<sequence>MFDGALVPFDRVRRVVAAHAGSCFVDVLVVVTVVRPLFDAGGGVIAVGCGAIRLRRYAAAAPLVASTRNRSRSTTTLSIRTFPASGSATSTVLWRWLSTQTKLVVTQHVEAVPSDATISHHDVGLERNDDR</sequence>
<organism evidence="1 2">
    <name type="scientific">Prauserella alba</name>
    <dbReference type="NCBI Taxonomy" id="176898"/>
    <lineage>
        <taxon>Bacteria</taxon>
        <taxon>Bacillati</taxon>
        <taxon>Actinomycetota</taxon>
        <taxon>Actinomycetes</taxon>
        <taxon>Pseudonocardiales</taxon>
        <taxon>Pseudonocardiaceae</taxon>
        <taxon>Prauserella</taxon>
    </lineage>
</organism>
<keyword evidence="2" id="KW-1185">Reference proteome</keyword>
<evidence type="ECO:0000313" key="2">
    <source>
        <dbReference type="Proteomes" id="UP001500467"/>
    </source>
</evidence>
<accession>A0ABN1VE83</accession>